<gene>
    <name evidence="10" type="ORF">Esi_0344_0027</name>
</gene>
<evidence type="ECO:0000256" key="1">
    <source>
        <dbReference type="ARBA" id="ARBA00010701"/>
    </source>
</evidence>
<dbReference type="Pfam" id="PF04083">
    <property type="entry name" value="Abhydro_lipase"/>
    <property type="match status" value="1"/>
</dbReference>
<dbReference type="FunFam" id="3.40.50.1820:FF:000057">
    <property type="entry name" value="Lipase"/>
    <property type="match status" value="1"/>
</dbReference>
<keyword evidence="3 7" id="KW-0378">Hydrolase</keyword>
<evidence type="ECO:0000256" key="4">
    <source>
        <dbReference type="ARBA" id="ARBA00022963"/>
    </source>
</evidence>
<evidence type="ECO:0000313" key="11">
    <source>
        <dbReference type="Proteomes" id="UP000002630"/>
    </source>
</evidence>
<evidence type="ECO:0000256" key="2">
    <source>
        <dbReference type="ARBA" id="ARBA00022729"/>
    </source>
</evidence>
<dbReference type="PANTHER" id="PTHR11005">
    <property type="entry name" value="LYSOSOMAL ACID LIPASE-RELATED"/>
    <property type="match status" value="1"/>
</dbReference>
<sequence>MRSAGIEGRRSARELAEAVGFSLEDHHAVTADGFVLVLHRLVTPDRLDGTDGDGGGRCEAKNIKRPRPAVLLMHGLMQDSEALLCGGRDHALGLRLAAAGFDVFLGNARGNRYSHKHLRRSPVTSDAYWDFSIDELARYDTPTMIDHVLKVSGQTQLCYIGFSQGTAQAFAAFSSDPDLQAKVFLFVALSPAVRANHLSKSLLLSLVQANLRFIYLLFGRRRMLPVALTWQRMMSREFFVATIDGAISYLFSWSASEVSAKRKLEVYPHIYSFISVKCVLHWFQMMYSGRLSMFADGPASQYVPVTYDVARVSCPVAIVYGGRDHLVEVESLIEILPNVVLSIREDKYEHLDTMWADTAKDTVFPKVETLVRQMCPTTGNGGPTIW</sequence>
<evidence type="ECO:0000256" key="5">
    <source>
        <dbReference type="ARBA" id="ARBA00023098"/>
    </source>
</evidence>
<accession>D7FYH7</accession>
<feature type="active site" description="Charge relay system" evidence="8">
    <location>
        <position position="324"/>
    </location>
</feature>
<dbReference type="InterPro" id="IPR025483">
    <property type="entry name" value="Lipase_euk"/>
</dbReference>
<dbReference type="GO" id="GO:0016788">
    <property type="term" value="F:hydrolase activity, acting on ester bonds"/>
    <property type="evidence" value="ECO:0007669"/>
    <property type="project" value="InterPro"/>
</dbReference>
<name>D7FYH7_ECTSI</name>
<organism evidence="10 11">
    <name type="scientific">Ectocarpus siliculosus</name>
    <name type="common">Brown alga</name>
    <name type="synonym">Conferva siliculosa</name>
    <dbReference type="NCBI Taxonomy" id="2880"/>
    <lineage>
        <taxon>Eukaryota</taxon>
        <taxon>Sar</taxon>
        <taxon>Stramenopiles</taxon>
        <taxon>Ochrophyta</taxon>
        <taxon>PX clade</taxon>
        <taxon>Phaeophyceae</taxon>
        <taxon>Ectocarpales</taxon>
        <taxon>Ectocarpaceae</taxon>
        <taxon>Ectocarpus</taxon>
    </lineage>
</organism>
<evidence type="ECO:0000256" key="6">
    <source>
        <dbReference type="ARBA" id="ARBA00023180"/>
    </source>
</evidence>
<reference evidence="10 11" key="1">
    <citation type="journal article" date="2010" name="Nature">
        <title>The Ectocarpus genome and the independent evolution of multicellularity in brown algae.</title>
        <authorList>
            <person name="Cock J.M."/>
            <person name="Sterck L."/>
            <person name="Rouze P."/>
            <person name="Scornet D."/>
            <person name="Allen A.E."/>
            <person name="Amoutzias G."/>
            <person name="Anthouard V."/>
            <person name="Artiguenave F."/>
            <person name="Aury J.M."/>
            <person name="Badger J.H."/>
            <person name="Beszteri B."/>
            <person name="Billiau K."/>
            <person name="Bonnet E."/>
            <person name="Bothwell J.H."/>
            <person name="Bowler C."/>
            <person name="Boyen C."/>
            <person name="Brownlee C."/>
            <person name="Carrano C.J."/>
            <person name="Charrier B."/>
            <person name="Cho G.Y."/>
            <person name="Coelho S.M."/>
            <person name="Collen J."/>
            <person name="Corre E."/>
            <person name="Da Silva C."/>
            <person name="Delage L."/>
            <person name="Delaroque N."/>
            <person name="Dittami S.M."/>
            <person name="Doulbeau S."/>
            <person name="Elias M."/>
            <person name="Farnham G."/>
            <person name="Gachon C.M."/>
            <person name="Gschloessl B."/>
            <person name="Heesch S."/>
            <person name="Jabbari K."/>
            <person name="Jubin C."/>
            <person name="Kawai H."/>
            <person name="Kimura K."/>
            <person name="Kloareg B."/>
            <person name="Kupper F.C."/>
            <person name="Lang D."/>
            <person name="Le Bail A."/>
            <person name="Leblanc C."/>
            <person name="Lerouge P."/>
            <person name="Lohr M."/>
            <person name="Lopez P.J."/>
            <person name="Martens C."/>
            <person name="Maumus F."/>
            <person name="Michel G."/>
            <person name="Miranda-Saavedra D."/>
            <person name="Morales J."/>
            <person name="Moreau H."/>
            <person name="Motomura T."/>
            <person name="Nagasato C."/>
            <person name="Napoli C.A."/>
            <person name="Nelson D.R."/>
            <person name="Nyvall-Collen P."/>
            <person name="Peters A.F."/>
            <person name="Pommier C."/>
            <person name="Potin P."/>
            <person name="Poulain J."/>
            <person name="Quesneville H."/>
            <person name="Read B."/>
            <person name="Rensing S.A."/>
            <person name="Ritter A."/>
            <person name="Rousvoal S."/>
            <person name="Samanta M."/>
            <person name="Samson G."/>
            <person name="Schroeder D.C."/>
            <person name="Segurens B."/>
            <person name="Strittmatter M."/>
            <person name="Tonon T."/>
            <person name="Tregear J.W."/>
            <person name="Valentin K."/>
            <person name="von Dassow P."/>
            <person name="Yamagishi T."/>
            <person name="Van de Peer Y."/>
            <person name="Wincker P."/>
        </authorList>
    </citation>
    <scope>NUCLEOTIDE SEQUENCE [LARGE SCALE GENOMIC DNA]</scope>
    <source>
        <strain evidence="11">Ec32 / CCAP1310/4</strain>
    </source>
</reference>
<proteinExistence type="inferred from homology"/>
<feature type="domain" description="Partial AB-hydrolase lipase" evidence="9">
    <location>
        <begin position="14"/>
        <end position="85"/>
    </location>
</feature>
<keyword evidence="11" id="KW-1185">Reference proteome</keyword>
<comment type="similarity">
    <text evidence="1 7">Belongs to the AB hydrolase superfamily. Lipase family.</text>
</comment>
<dbReference type="eggNOG" id="KOG2624">
    <property type="taxonomic scope" value="Eukaryota"/>
</dbReference>
<keyword evidence="2" id="KW-0732">Signal</keyword>
<protein>
    <recommendedName>
        <fullName evidence="7">Lipase</fullName>
    </recommendedName>
</protein>
<dbReference type="Gene3D" id="3.40.50.1820">
    <property type="entry name" value="alpha/beta hydrolase"/>
    <property type="match status" value="1"/>
</dbReference>
<dbReference type="SUPFAM" id="SSF53474">
    <property type="entry name" value="alpha/beta-Hydrolases"/>
    <property type="match status" value="1"/>
</dbReference>
<feature type="active site" description="Nucleophile" evidence="8">
    <location>
        <position position="163"/>
    </location>
</feature>
<dbReference type="PIRSF" id="PIRSF000862">
    <property type="entry name" value="Steryl_ester_lip"/>
    <property type="match status" value="1"/>
</dbReference>
<dbReference type="InParanoid" id="D7FYH7"/>
<evidence type="ECO:0000313" key="10">
    <source>
        <dbReference type="EMBL" id="CBJ32519.1"/>
    </source>
</evidence>
<dbReference type="InterPro" id="IPR006693">
    <property type="entry name" value="AB_hydrolase_lipase"/>
</dbReference>
<evidence type="ECO:0000256" key="3">
    <source>
        <dbReference type="ARBA" id="ARBA00022801"/>
    </source>
</evidence>
<feature type="active site" description="Charge relay system" evidence="8">
    <location>
        <position position="350"/>
    </location>
</feature>
<dbReference type="EMBL" id="FN649760">
    <property type="protein sequence ID" value="CBJ32519.1"/>
    <property type="molecule type" value="Genomic_DNA"/>
</dbReference>
<dbReference type="Proteomes" id="UP000002630">
    <property type="component" value="Unassembled WGS sequence"/>
</dbReference>
<dbReference type="STRING" id="2880.D7FYH7"/>
<keyword evidence="6" id="KW-0325">Glycoprotein</keyword>
<keyword evidence="4 7" id="KW-0442">Lipid degradation</keyword>
<dbReference type="GO" id="GO:0016042">
    <property type="term" value="P:lipid catabolic process"/>
    <property type="evidence" value="ECO:0007669"/>
    <property type="project" value="UniProtKB-KW"/>
</dbReference>
<dbReference type="OrthoDB" id="9974421at2759"/>
<dbReference type="AlphaFoldDB" id="D7FYH7"/>
<evidence type="ECO:0000256" key="8">
    <source>
        <dbReference type="PIRSR" id="PIRSR000862-1"/>
    </source>
</evidence>
<evidence type="ECO:0000259" key="9">
    <source>
        <dbReference type="Pfam" id="PF04083"/>
    </source>
</evidence>
<dbReference type="ESTHER" id="ectsi-d7fyh7">
    <property type="family name" value="Acidic_Lipase"/>
</dbReference>
<dbReference type="InterPro" id="IPR029058">
    <property type="entry name" value="AB_hydrolase_fold"/>
</dbReference>
<evidence type="ECO:0000256" key="7">
    <source>
        <dbReference type="PIRNR" id="PIRNR000862"/>
    </source>
</evidence>
<keyword evidence="5" id="KW-0443">Lipid metabolism</keyword>